<evidence type="ECO:0000313" key="5">
    <source>
        <dbReference type="Proteomes" id="UP000736672"/>
    </source>
</evidence>
<dbReference type="GO" id="GO:0016787">
    <property type="term" value="F:hydrolase activity"/>
    <property type="evidence" value="ECO:0007669"/>
    <property type="project" value="UniProtKB-KW"/>
</dbReference>
<dbReference type="Pfam" id="PF01425">
    <property type="entry name" value="Amidase"/>
    <property type="match status" value="2"/>
</dbReference>
<feature type="domain" description="Amidase" evidence="3">
    <location>
        <begin position="227"/>
        <end position="430"/>
    </location>
</feature>
<dbReference type="EMBL" id="JAGTJS010000005">
    <property type="protein sequence ID" value="KAH7267940.1"/>
    <property type="molecule type" value="Genomic_DNA"/>
</dbReference>
<evidence type="ECO:0000313" key="4">
    <source>
        <dbReference type="EMBL" id="KAH7267940.1"/>
    </source>
</evidence>
<dbReference type="PANTHER" id="PTHR46072:SF11">
    <property type="entry name" value="AMIDASE-RELATED"/>
    <property type="match status" value="1"/>
</dbReference>
<keyword evidence="5" id="KW-1185">Reference proteome</keyword>
<dbReference type="InterPro" id="IPR036928">
    <property type="entry name" value="AS_sf"/>
</dbReference>
<proteinExistence type="inferred from homology"/>
<keyword evidence="2" id="KW-0378">Hydrolase</keyword>
<accession>A0A9P9R7H0</accession>
<comment type="similarity">
    <text evidence="1">Belongs to the amidase family.</text>
</comment>
<gene>
    <name evidence="4" type="ORF">B0J15DRAFT_509903</name>
</gene>
<sequence length="455" mass="50486">MSKPDWQALIRAKRAERDSRIPAEWRLDSSITSQARRDNPISAFDLLNQTNLLTKRERGITEKYDATSLLAQLASGALSSFEVTMAFCKRAAIAQQLINPLTEIFFDKALERAKQLDVYLAREGKPKGPFHGLPISLKDMWMVKGEAATLGFVAYLPKPVAEENSPIVDILLDGGAVLYCKTNVPQGLLYPFTVSRQRRVRIQANRKPDPLLRDYSALAVPWADVPKRKLKIGYWEGSPQTPVFPPILRALRKAAEALKTAGHEIVPLSTPEGGGTLDCAGIYIHSLGFDTNATLMQFIDDAEEEILPGMKDLKEAMTSAPKSTLEDVWQFHGNRGDYRQAWHTKWAETGMDVLLCPAHQGTGMPHNAYGLPVYTMIWNLLDCPASVIPFLKASKTIDTDQVEGYDADALDGAPAHVQVVGWTLRDEEVLMATEVIDEVLRNVPEADFPPLHSSL</sequence>
<protein>
    <submittedName>
        <fullName evidence="4">Amidase signature domain-containing protein</fullName>
    </submittedName>
</protein>
<dbReference type="SUPFAM" id="SSF75304">
    <property type="entry name" value="Amidase signature (AS) enzymes"/>
    <property type="match status" value="1"/>
</dbReference>
<dbReference type="PANTHER" id="PTHR46072">
    <property type="entry name" value="AMIDASE-RELATED-RELATED"/>
    <property type="match status" value="1"/>
</dbReference>
<dbReference type="Proteomes" id="UP000736672">
    <property type="component" value="Unassembled WGS sequence"/>
</dbReference>
<evidence type="ECO:0000256" key="1">
    <source>
        <dbReference type="ARBA" id="ARBA00009199"/>
    </source>
</evidence>
<dbReference type="Gene3D" id="3.90.1300.10">
    <property type="entry name" value="Amidase signature (AS) domain"/>
    <property type="match status" value="2"/>
</dbReference>
<dbReference type="OrthoDB" id="6428749at2759"/>
<evidence type="ECO:0000259" key="3">
    <source>
        <dbReference type="Pfam" id="PF01425"/>
    </source>
</evidence>
<organism evidence="4 5">
    <name type="scientific">Fusarium solani</name>
    <name type="common">Filamentous fungus</name>
    <dbReference type="NCBI Taxonomy" id="169388"/>
    <lineage>
        <taxon>Eukaryota</taxon>
        <taxon>Fungi</taxon>
        <taxon>Dikarya</taxon>
        <taxon>Ascomycota</taxon>
        <taxon>Pezizomycotina</taxon>
        <taxon>Sordariomycetes</taxon>
        <taxon>Hypocreomycetidae</taxon>
        <taxon>Hypocreales</taxon>
        <taxon>Nectriaceae</taxon>
        <taxon>Fusarium</taxon>
        <taxon>Fusarium solani species complex</taxon>
    </lineage>
</organism>
<evidence type="ECO:0000256" key="2">
    <source>
        <dbReference type="ARBA" id="ARBA00022801"/>
    </source>
</evidence>
<dbReference type="AlphaFoldDB" id="A0A9P9R7H0"/>
<reference evidence="4" key="1">
    <citation type="journal article" date="2021" name="Nat. Commun.">
        <title>Genetic determinants of endophytism in the Arabidopsis root mycobiome.</title>
        <authorList>
            <person name="Mesny F."/>
            <person name="Miyauchi S."/>
            <person name="Thiergart T."/>
            <person name="Pickel B."/>
            <person name="Atanasova L."/>
            <person name="Karlsson M."/>
            <person name="Huettel B."/>
            <person name="Barry K.W."/>
            <person name="Haridas S."/>
            <person name="Chen C."/>
            <person name="Bauer D."/>
            <person name="Andreopoulos W."/>
            <person name="Pangilinan J."/>
            <person name="LaButti K."/>
            <person name="Riley R."/>
            <person name="Lipzen A."/>
            <person name="Clum A."/>
            <person name="Drula E."/>
            <person name="Henrissat B."/>
            <person name="Kohler A."/>
            <person name="Grigoriev I.V."/>
            <person name="Martin F.M."/>
            <person name="Hacquard S."/>
        </authorList>
    </citation>
    <scope>NUCLEOTIDE SEQUENCE</scope>
    <source>
        <strain evidence="4">FSSC 5 MPI-SDFR-AT-0091</strain>
    </source>
</reference>
<comment type="caution">
    <text evidence="4">The sequence shown here is derived from an EMBL/GenBank/DDBJ whole genome shotgun (WGS) entry which is preliminary data.</text>
</comment>
<name>A0A9P9R7H0_FUSSL</name>
<feature type="domain" description="Amidase" evidence="3">
    <location>
        <begin position="82"/>
        <end position="194"/>
    </location>
</feature>
<dbReference type="InterPro" id="IPR023631">
    <property type="entry name" value="Amidase_dom"/>
</dbReference>